<keyword evidence="2" id="KW-1185">Reference proteome</keyword>
<reference evidence="1" key="1">
    <citation type="submission" date="2021-02" db="EMBL/GenBank/DDBJ databases">
        <authorList>
            <person name="Nowell W R."/>
        </authorList>
    </citation>
    <scope>NUCLEOTIDE SEQUENCE</scope>
</reference>
<comment type="caution">
    <text evidence="1">The sequence shown here is derived from an EMBL/GenBank/DDBJ whole genome shotgun (WGS) entry which is preliminary data.</text>
</comment>
<accession>A0A820WAX8</accession>
<sequence length="42" mass="4377">SKGASAGSRHQILLPSAEGAKQVLEMLKYAKDVSSCEEGATK</sequence>
<proteinExistence type="predicted"/>
<protein>
    <submittedName>
        <fullName evidence="1">Uncharacterized protein</fullName>
    </submittedName>
</protein>
<name>A0A820WAX8_9BILA</name>
<dbReference type="AlphaFoldDB" id="A0A820WAX8"/>
<evidence type="ECO:0000313" key="2">
    <source>
        <dbReference type="Proteomes" id="UP000663866"/>
    </source>
</evidence>
<evidence type="ECO:0000313" key="1">
    <source>
        <dbReference type="EMBL" id="CAF4512112.1"/>
    </source>
</evidence>
<dbReference type="Proteomes" id="UP000663866">
    <property type="component" value="Unassembled WGS sequence"/>
</dbReference>
<organism evidence="1 2">
    <name type="scientific">Rotaria magnacalcarata</name>
    <dbReference type="NCBI Taxonomy" id="392030"/>
    <lineage>
        <taxon>Eukaryota</taxon>
        <taxon>Metazoa</taxon>
        <taxon>Spiralia</taxon>
        <taxon>Gnathifera</taxon>
        <taxon>Rotifera</taxon>
        <taxon>Eurotatoria</taxon>
        <taxon>Bdelloidea</taxon>
        <taxon>Philodinida</taxon>
        <taxon>Philodinidae</taxon>
        <taxon>Rotaria</taxon>
    </lineage>
</organism>
<dbReference type="EMBL" id="CAJOBG010054963">
    <property type="protein sequence ID" value="CAF4512112.1"/>
    <property type="molecule type" value="Genomic_DNA"/>
</dbReference>
<feature type="non-terminal residue" evidence="1">
    <location>
        <position position="1"/>
    </location>
</feature>
<gene>
    <name evidence="1" type="ORF">OVN521_LOCUS41377</name>
</gene>